<comment type="caution">
    <text evidence="1">The sequence shown here is derived from an EMBL/GenBank/DDBJ whole genome shotgun (WGS) entry which is preliminary data.</text>
</comment>
<dbReference type="Gramene" id="PHT72965">
    <property type="protein sequence ID" value="PHT72965"/>
    <property type="gene ID" value="T459_23750"/>
</dbReference>
<dbReference type="PANTHER" id="PTHR23108">
    <property type="entry name" value="METHYLTRANSFERASE-RELATED"/>
    <property type="match status" value="1"/>
</dbReference>
<evidence type="ECO:0000313" key="1">
    <source>
        <dbReference type="EMBL" id="PHT72965.1"/>
    </source>
</evidence>
<dbReference type="SMR" id="A0A2G2YTI9"/>
<dbReference type="EMBL" id="AYRZ02000009">
    <property type="protein sequence ID" value="PHT72965.1"/>
    <property type="molecule type" value="Genomic_DNA"/>
</dbReference>
<dbReference type="Proteomes" id="UP000222542">
    <property type="component" value="Unassembled WGS sequence"/>
</dbReference>
<reference evidence="1 2" key="2">
    <citation type="journal article" date="2017" name="Genome Biol.">
        <title>New reference genome sequences of hot pepper reveal the massive evolution of plant disease-resistance genes by retroduplication.</title>
        <authorList>
            <person name="Kim S."/>
            <person name="Park J."/>
            <person name="Yeom S.I."/>
            <person name="Kim Y.M."/>
            <person name="Seo E."/>
            <person name="Kim K.T."/>
            <person name="Kim M.S."/>
            <person name="Lee J.M."/>
            <person name="Cheong K."/>
            <person name="Shin H.S."/>
            <person name="Kim S.B."/>
            <person name="Han K."/>
            <person name="Lee J."/>
            <person name="Park M."/>
            <person name="Lee H.A."/>
            <person name="Lee H.Y."/>
            <person name="Lee Y."/>
            <person name="Oh S."/>
            <person name="Lee J.H."/>
            <person name="Choi E."/>
            <person name="Choi E."/>
            <person name="Lee S.E."/>
            <person name="Jeon J."/>
            <person name="Kim H."/>
            <person name="Choi G."/>
            <person name="Song H."/>
            <person name="Lee J."/>
            <person name="Lee S.C."/>
            <person name="Kwon J.K."/>
            <person name="Lee H.Y."/>
            <person name="Koo N."/>
            <person name="Hong Y."/>
            <person name="Kim R.W."/>
            <person name="Kang W.H."/>
            <person name="Huh J.H."/>
            <person name="Kang B.C."/>
            <person name="Yang T.J."/>
            <person name="Lee Y.H."/>
            <person name="Bennetzen J.L."/>
            <person name="Choi D."/>
        </authorList>
    </citation>
    <scope>NUCLEOTIDE SEQUENCE [LARGE SCALE GENOMIC DNA]</scope>
    <source>
        <strain evidence="2">cv. CM334</strain>
    </source>
</reference>
<accession>A0A2G2YTI9</accession>
<evidence type="ECO:0000313" key="2">
    <source>
        <dbReference type="Proteomes" id="UP000222542"/>
    </source>
</evidence>
<organism evidence="1 2">
    <name type="scientific">Capsicum annuum</name>
    <name type="common">Capsicum pepper</name>
    <dbReference type="NCBI Taxonomy" id="4072"/>
    <lineage>
        <taxon>Eukaryota</taxon>
        <taxon>Viridiplantae</taxon>
        <taxon>Streptophyta</taxon>
        <taxon>Embryophyta</taxon>
        <taxon>Tracheophyta</taxon>
        <taxon>Spermatophyta</taxon>
        <taxon>Magnoliopsida</taxon>
        <taxon>eudicotyledons</taxon>
        <taxon>Gunneridae</taxon>
        <taxon>Pentapetalae</taxon>
        <taxon>asterids</taxon>
        <taxon>lamiids</taxon>
        <taxon>Solanales</taxon>
        <taxon>Solanaceae</taxon>
        <taxon>Solanoideae</taxon>
        <taxon>Capsiceae</taxon>
        <taxon>Capsicum</taxon>
    </lineage>
</organism>
<sequence length="137" mass="15356">MIILQRPLTCSVIELGSGVGITGVLCCRFCREVVMTDHNNEGLKIKLQESSDDSMCCKLKAEKLEWGKSNPLNCILQGHPEGYDLVLGADICFQQGNVPLLFDTVEGYHADLIWPMFHEQKSGMLWSSMKQFGMVCR</sequence>
<dbReference type="Gene3D" id="3.40.50.150">
    <property type="entry name" value="Vaccinia Virus protein VP39"/>
    <property type="match status" value="1"/>
</dbReference>
<dbReference type="PANTHER" id="PTHR23108:SF3">
    <property type="entry name" value="METHYLTRANSFERASE FAMILY PROTEIN"/>
    <property type="match status" value="1"/>
</dbReference>
<dbReference type="InterPro" id="IPR019410">
    <property type="entry name" value="Methyltransf_16"/>
</dbReference>
<name>A0A2G2YTI9_CAPAN</name>
<proteinExistence type="predicted"/>
<keyword evidence="2" id="KW-1185">Reference proteome</keyword>
<dbReference type="OrthoDB" id="46564at2759"/>
<dbReference type="STRING" id="4072.A0A2G2YTI9"/>
<dbReference type="InterPro" id="IPR038899">
    <property type="entry name" value="METTL22"/>
</dbReference>
<dbReference type="GO" id="GO:0008276">
    <property type="term" value="F:protein methyltransferase activity"/>
    <property type="evidence" value="ECO:0007669"/>
    <property type="project" value="InterPro"/>
</dbReference>
<gene>
    <name evidence="1" type="ORF">T459_23750</name>
</gene>
<dbReference type="Pfam" id="PF10294">
    <property type="entry name" value="Methyltransf_16"/>
    <property type="match status" value="1"/>
</dbReference>
<reference evidence="1 2" key="1">
    <citation type="journal article" date="2014" name="Nat. Genet.">
        <title>Genome sequence of the hot pepper provides insights into the evolution of pungency in Capsicum species.</title>
        <authorList>
            <person name="Kim S."/>
            <person name="Park M."/>
            <person name="Yeom S.I."/>
            <person name="Kim Y.M."/>
            <person name="Lee J.M."/>
            <person name="Lee H.A."/>
            <person name="Seo E."/>
            <person name="Choi J."/>
            <person name="Cheong K."/>
            <person name="Kim K.T."/>
            <person name="Jung K."/>
            <person name="Lee G.W."/>
            <person name="Oh S.K."/>
            <person name="Bae C."/>
            <person name="Kim S.B."/>
            <person name="Lee H.Y."/>
            <person name="Kim S.Y."/>
            <person name="Kim M.S."/>
            <person name="Kang B.C."/>
            <person name="Jo Y.D."/>
            <person name="Yang H.B."/>
            <person name="Jeong H.J."/>
            <person name="Kang W.H."/>
            <person name="Kwon J.K."/>
            <person name="Shin C."/>
            <person name="Lim J.Y."/>
            <person name="Park J.H."/>
            <person name="Huh J.H."/>
            <person name="Kim J.S."/>
            <person name="Kim B.D."/>
            <person name="Cohen O."/>
            <person name="Paran I."/>
            <person name="Suh M.C."/>
            <person name="Lee S.B."/>
            <person name="Kim Y.K."/>
            <person name="Shin Y."/>
            <person name="Noh S.J."/>
            <person name="Park J."/>
            <person name="Seo Y.S."/>
            <person name="Kwon S.Y."/>
            <person name="Kim H.A."/>
            <person name="Park J.M."/>
            <person name="Kim H.J."/>
            <person name="Choi S.B."/>
            <person name="Bosland P.W."/>
            <person name="Reeves G."/>
            <person name="Jo S.H."/>
            <person name="Lee B.W."/>
            <person name="Cho H.T."/>
            <person name="Choi H.S."/>
            <person name="Lee M.S."/>
            <person name="Yu Y."/>
            <person name="Do Choi Y."/>
            <person name="Park B.S."/>
            <person name="van Deynze A."/>
            <person name="Ashrafi H."/>
            <person name="Hill T."/>
            <person name="Kim W.T."/>
            <person name="Pai H.S."/>
            <person name="Ahn H.K."/>
            <person name="Yeam I."/>
            <person name="Giovannoni J.J."/>
            <person name="Rose J.K."/>
            <person name="Sorensen I."/>
            <person name="Lee S.J."/>
            <person name="Kim R.W."/>
            <person name="Choi I.Y."/>
            <person name="Choi B.S."/>
            <person name="Lim J.S."/>
            <person name="Lee Y.H."/>
            <person name="Choi D."/>
        </authorList>
    </citation>
    <scope>NUCLEOTIDE SEQUENCE [LARGE SCALE GENOMIC DNA]</scope>
    <source>
        <strain evidence="2">cv. CM334</strain>
    </source>
</reference>
<evidence type="ECO:0008006" key="3">
    <source>
        <dbReference type="Google" id="ProtNLM"/>
    </source>
</evidence>
<dbReference type="InterPro" id="IPR029063">
    <property type="entry name" value="SAM-dependent_MTases_sf"/>
</dbReference>
<dbReference type="AlphaFoldDB" id="A0A2G2YTI9"/>
<protein>
    <recommendedName>
        <fullName evidence="3">Protein N-lysine methyltransferase METTL21A</fullName>
    </recommendedName>
</protein>